<accession>A0A7W9IL83</accession>
<dbReference type="PANTHER" id="PTHR35797">
    <property type="entry name" value="PROTEASE-RELATED"/>
    <property type="match status" value="1"/>
</dbReference>
<reference evidence="3 4" key="1">
    <citation type="submission" date="2020-08" db="EMBL/GenBank/DDBJ databases">
        <title>Sequencing the genomes of 1000 actinobacteria strains.</title>
        <authorList>
            <person name="Klenk H.-P."/>
        </authorList>
    </citation>
    <scope>NUCLEOTIDE SEQUENCE [LARGE SCALE GENOMIC DNA]</scope>
    <source>
        <strain evidence="3 4">DSM 46887</strain>
    </source>
</reference>
<keyword evidence="1" id="KW-0812">Transmembrane</keyword>
<keyword evidence="1" id="KW-0472">Membrane</keyword>
<sequence>MSSDRQLIVFAVALPALVLPTVALAVSQGADVNHIESAPVSAQLALYGQAFLPAIAALITTRRLDWGFRRAPWRILALALALPVLCAGLGHTVAWLTGAARFTPVPAWEILQGLPGLAFFLLLALGEQLGWSSLLAVRLARTFSRAATAVIVGLAWSAFHYPLMLFVPGAVDSDVPVAYAVLWFTVDTVAMAFPLVWLRLRTGSIWPVLVFHAVLNVSLYHVFTPLTSGGSPWLVGEGGALTASVTVLVVLATWRLWRGGPVAGRGEDAPVSAGAR</sequence>
<evidence type="ECO:0000313" key="4">
    <source>
        <dbReference type="Proteomes" id="UP000540685"/>
    </source>
</evidence>
<evidence type="ECO:0000256" key="1">
    <source>
        <dbReference type="SAM" id="Phobius"/>
    </source>
</evidence>
<evidence type="ECO:0000313" key="3">
    <source>
        <dbReference type="EMBL" id="MBB5822395.1"/>
    </source>
</evidence>
<dbReference type="Pfam" id="PF02517">
    <property type="entry name" value="Rce1-like"/>
    <property type="match status" value="1"/>
</dbReference>
<organism evidence="3 4">
    <name type="scientific">Streptosporangium becharense</name>
    <dbReference type="NCBI Taxonomy" id="1816182"/>
    <lineage>
        <taxon>Bacteria</taxon>
        <taxon>Bacillati</taxon>
        <taxon>Actinomycetota</taxon>
        <taxon>Actinomycetes</taxon>
        <taxon>Streptosporangiales</taxon>
        <taxon>Streptosporangiaceae</taxon>
        <taxon>Streptosporangium</taxon>
    </lineage>
</organism>
<feature type="domain" description="CAAX prenyl protease 2/Lysostaphin resistance protein A-like" evidence="2">
    <location>
        <begin position="116"/>
        <end position="217"/>
    </location>
</feature>
<dbReference type="InterPro" id="IPR003675">
    <property type="entry name" value="Rce1/LyrA-like_dom"/>
</dbReference>
<proteinExistence type="predicted"/>
<dbReference type="PANTHER" id="PTHR35797:SF1">
    <property type="entry name" value="PROTEASE"/>
    <property type="match status" value="1"/>
</dbReference>
<feature type="transmembrane region" description="Helical" evidence="1">
    <location>
        <begin position="73"/>
        <end position="96"/>
    </location>
</feature>
<dbReference type="Proteomes" id="UP000540685">
    <property type="component" value="Unassembled WGS sequence"/>
</dbReference>
<gene>
    <name evidence="3" type="ORF">F4562_005457</name>
</gene>
<feature type="transmembrane region" description="Helical" evidence="1">
    <location>
        <begin position="41"/>
        <end position="61"/>
    </location>
</feature>
<dbReference type="InterPro" id="IPR042150">
    <property type="entry name" value="MmRce1-like"/>
</dbReference>
<evidence type="ECO:0000259" key="2">
    <source>
        <dbReference type="Pfam" id="PF02517"/>
    </source>
</evidence>
<dbReference type="EMBL" id="JACHMP010000001">
    <property type="protein sequence ID" value="MBB5822395.1"/>
    <property type="molecule type" value="Genomic_DNA"/>
</dbReference>
<keyword evidence="3" id="KW-0378">Hydrolase</keyword>
<keyword evidence="3" id="KW-0645">Protease</keyword>
<comment type="caution">
    <text evidence="3">The sequence shown here is derived from an EMBL/GenBank/DDBJ whole genome shotgun (WGS) entry which is preliminary data.</text>
</comment>
<feature type="transmembrane region" description="Helical" evidence="1">
    <location>
        <begin position="238"/>
        <end position="257"/>
    </location>
</feature>
<dbReference type="GO" id="GO:0006508">
    <property type="term" value="P:proteolysis"/>
    <property type="evidence" value="ECO:0007669"/>
    <property type="project" value="UniProtKB-KW"/>
</dbReference>
<dbReference type="AlphaFoldDB" id="A0A7W9IL83"/>
<dbReference type="RefSeq" id="WP_184541645.1">
    <property type="nucleotide sequence ID" value="NZ_JACHMP010000001.1"/>
</dbReference>
<name>A0A7W9IL83_9ACTN</name>
<protein>
    <submittedName>
        <fullName evidence="3">Membrane protease YdiL (CAAX protease family)</fullName>
    </submittedName>
</protein>
<feature type="transmembrane region" description="Helical" evidence="1">
    <location>
        <begin position="116"/>
        <end position="137"/>
    </location>
</feature>
<feature type="transmembrane region" description="Helical" evidence="1">
    <location>
        <begin position="205"/>
        <end position="223"/>
    </location>
</feature>
<feature type="transmembrane region" description="Helical" evidence="1">
    <location>
        <begin position="149"/>
        <end position="171"/>
    </location>
</feature>
<keyword evidence="4" id="KW-1185">Reference proteome</keyword>
<keyword evidence="1" id="KW-1133">Transmembrane helix</keyword>
<dbReference type="GO" id="GO:0004175">
    <property type="term" value="F:endopeptidase activity"/>
    <property type="evidence" value="ECO:0007669"/>
    <property type="project" value="UniProtKB-ARBA"/>
</dbReference>
<feature type="transmembrane region" description="Helical" evidence="1">
    <location>
        <begin position="177"/>
        <end position="198"/>
    </location>
</feature>
<dbReference type="GO" id="GO:0080120">
    <property type="term" value="P:CAAX-box protein maturation"/>
    <property type="evidence" value="ECO:0007669"/>
    <property type="project" value="UniProtKB-ARBA"/>
</dbReference>